<dbReference type="InterPro" id="IPR056169">
    <property type="entry name" value="HB_ELP1"/>
</dbReference>
<feature type="region of interest" description="Disordered" evidence="6">
    <location>
        <begin position="1167"/>
        <end position="1221"/>
    </location>
</feature>
<evidence type="ECO:0000256" key="4">
    <source>
        <dbReference type="ARBA" id="ARBA00022694"/>
    </source>
</evidence>
<evidence type="ECO:0000256" key="5">
    <source>
        <dbReference type="PIRNR" id="PIRNR017233"/>
    </source>
</evidence>
<evidence type="ECO:0000256" key="6">
    <source>
        <dbReference type="SAM" id="MobiDB-lite"/>
    </source>
</evidence>
<feature type="domain" description="ELP1 TPR" evidence="9">
    <location>
        <begin position="945"/>
        <end position="1108"/>
    </location>
</feature>
<dbReference type="PANTHER" id="PTHR12747:SF0">
    <property type="entry name" value="ELONGATOR COMPLEX PROTEIN 1"/>
    <property type="match status" value="1"/>
</dbReference>
<keyword evidence="4" id="KW-0819">tRNA processing</keyword>
<dbReference type="KEGG" id="tpal:117651482"/>
<dbReference type="RefSeq" id="XP_034251401.1">
    <property type="nucleotide sequence ID" value="XM_034395510.1"/>
</dbReference>
<dbReference type="Pfam" id="PF23925">
    <property type="entry name" value="A-sol_ELP1"/>
    <property type="match status" value="1"/>
</dbReference>
<dbReference type="InterPro" id="IPR056165">
    <property type="entry name" value="Beta-prop_ELP1_2nd"/>
</dbReference>
<proteinExistence type="inferred from homology"/>
<evidence type="ECO:0000313" key="12">
    <source>
        <dbReference type="Proteomes" id="UP000515158"/>
    </source>
</evidence>
<evidence type="ECO:0000259" key="11">
    <source>
        <dbReference type="Pfam" id="PF23936"/>
    </source>
</evidence>
<organism evidence="13">
    <name type="scientific">Thrips palmi</name>
    <name type="common">Melon thrips</name>
    <dbReference type="NCBI Taxonomy" id="161013"/>
    <lineage>
        <taxon>Eukaryota</taxon>
        <taxon>Metazoa</taxon>
        <taxon>Ecdysozoa</taxon>
        <taxon>Arthropoda</taxon>
        <taxon>Hexapoda</taxon>
        <taxon>Insecta</taxon>
        <taxon>Pterygota</taxon>
        <taxon>Neoptera</taxon>
        <taxon>Paraneoptera</taxon>
        <taxon>Thysanoptera</taxon>
        <taxon>Terebrantia</taxon>
        <taxon>Thripoidea</taxon>
        <taxon>Thripidae</taxon>
        <taxon>Thrips</taxon>
    </lineage>
</organism>
<feature type="compositionally biased region" description="Low complexity" evidence="6">
    <location>
        <begin position="1178"/>
        <end position="1207"/>
    </location>
</feature>
<dbReference type="InterPro" id="IPR056166">
    <property type="entry name" value="TPR_ELP1"/>
</dbReference>
<evidence type="ECO:0000259" key="9">
    <source>
        <dbReference type="Pfam" id="PF23878"/>
    </source>
</evidence>
<evidence type="ECO:0000256" key="2">
    <source>
        <dbReference type="ARBA" id="ARBA00006086"/>
    </source>
</evidence>
<reference evidence="13" key="1">
    <citation type="submission" date="2025-08" db="UniProtKB">
        <authorList>
            <consortium name="RefSeq"/>
        </authorList>
    </citation>
    <scope>IDENTIFICATION</scope>
    <source>
        <tissue evidence="13">Total insect</tissue>
    </source>
</reference>
<comment type="subcellular location">
    <subcellularLocation>
        <location evidence="5">Cytoplasm</location>
    </subcellularLocation>
    <subcellularLocation>
        <location evidence="5">Nucleus</location>
    </subcellularLocation>
</comment>
<dbReference type="Pfam" id="PF23797">
    <property type="entry name" value="Beta-prop_ELP1_2nd"/>
    <property type="match status" value="1"/>
</dbReference>
<evidence type="ECO:0000259" key="7">
    <source>
        <dbReference type="Pfam" id="PF04762"/>
    </source>
</evidence>
<protein>
    <recommendedName>
        <fullName evidence="5">Elongator complex protein 1</fullName>
    </recommendedName>
</protein>
<dbReference type="InterPro" id="IPR056164">
    <property type="entry name" value="Beta-prop_ELP1_1st"/>
</dbReference>
<dbReference type="GO" id="GO:0000049">
    <property type="term" value="F:tRNA binding"/>
    <property type="evidence" value="ECO:0007669"/>
    <property type="project" value="TreeGrafter"/>
</dbReference>
<gene>
    <name evidence="13" type="primary">LOC117651482</name>
</gene>
<keyword evidence="5" id="KW-0539">Nucleus</keyword>
<feature type="domain" description="ELP1 three-helical bundle" evidence="11">
    <location>
        <begin position="1118"/>
        <end position="1287"/>
    </location>
</feature>
<feature type="domain" description="ELP1 alpha-solenoid" evidence="10">
    <location>
        <begin position="735"/>
        <end position="938"/>
    </location>
</feature>
<dbReference type="GO" id="GO:0005634">
    <property type="term" value="C:nucleus"/>
    <property type="evidence" value="ECO:0007669"/>
    <property type="project" value="UniProtKB-SubCell"/>
</dbReference>
<accession>A0A6P9A3Y4</accession>
<keyword evidence="12" id="KW-1185">Reference proteome</keyword>
<dbReference type="SUPFAM" id="SSF69322">
    <property type="entry name" value="Tricorn protease domain 2"/>
    <property type="match status" value="1"/>
</dbReference>
<feature type="domain" description="ELP1 N-terminal second beta-propeller" evidence="8">
    <location>
        <begin position="402"/>
        <end position="711"/>
    </location>
</feature>
<keyword evidence="3 5" id="KW-0963">Cytoplasm</keyword>
<feature type="domain" description="ELP1 first N-terminal beta-propeller" evidence="7">
    <location>
        <begin position="1"/>
        <end position="361"/>
    </location>
</feature>
<evidence type="ECO:0000259" key="10">
    <source>
        <dbReference type="Pfam" id="PF23925"/>
    </source>
</evidence>
<evidence type="ECO:0000256" key="1">
    <source>
        <dbReference type="ARBA" id="ARBA00005043"/>
    </source>
</evidence>
<dbReference type="UniPathway" id="UPA00988"/>
<dbReference type="FunCoup" id="A0A6P9A3Y4">
    <property type="interactions" value="1769"/>
</dbReference>
<dbReference type="OrthoDB" id="40048at2759"/>
<sequence>MRNLFVSNHREYSIPGLKLATAEDSQKLLVIDHIKNAVFVESCGTVYRYSPEGETLVELFSSTEYYSNEEPVPTIVGMCYFQVTDTICLAVDKGDLLSLSASTLGEVECVGFVESGLQLMEPSPDEDVLVLVTAQNTVITMTASFDPINETDLQQKEFGENRFITVGWGKKETQFHGSEGKAAALAKSTTQAAPISKFDSGLPQITWRGDGSLFAVNSVNQETGERFVRVFDRKGDLMYTSERIPGLEGVVSWRPSGNLMACTQRMPNKHVVCFLEKNGLRHGDFTLPFALDTVRVRQLLWNAESSILLVWCQVLEGVPPPAGLVAGQNTLLLWTVNNYHWYLKQRIDLKSELSPVAARWDMDSGNRLHIICTGAKYISYEFSWRVDHSNGMTNTDGAFVGVIDGDSLLLTSFRYNVIPPPMCGTTLKLAAPALEVVFAPQHVPSAKELECRYLNTSSTEDSGFGEVVESLSSNPNNFCVLLSNGLFAAYSYVGGPRAPNPSHTLAGTYQIEWEGDQTIPSHCFHHWTWVSRDSMLCSTTLDNQSHLCVFEMDPLGAVEFGRISLKKKIALLSNVESIAMGVDTNIAYIQLSDGKVLSYSIDSDALVEMFTFPHPVVKMVACRVDKETNGGQEIILGLANHNRLYANTDLVMSNVTSVDLHSQFLLLTTSQQQLFCCPLKRASILSLSKSSAEIVSYGVAERKVERGSRLVVVVPDGNRVILQMPRGNLECIEPRALSLCQLAILLNSQSYFEAFDLARKQRINLNLFVDHDADLFLQNIDMFVKRVTNPQWLCLFLAELQDEDCTTTMYKAHYPDVRSASLPDKINTVCDAFLASVKKMDDSESAKLTLPILTALVLKSTPGGLESALTLIKTLKESEDKAEGAVPWTSALRHLLYLRDVNQLMDAALGMYDFNLVVLVASKSQKDPKEYLAFLNKLREMEPNYQRYSVDKHLRKWGSALLNLIQCPDDHTDELLQFVVNQGLFREALRALPNSDERFKMIASAYADKLASQRLYKEAAVMYRRAGDFFNAMLSHQKALAWRNCIQDATAAKIIDEDLKELLGDLATALQGACQFEEAAIIYHTYLQQPLEAVKALCLGHLWPEAQRIATTFQLSCLETVIHPSALEYAETLSTQVKNAADLFNTHYSRLVELRREKQLARERLEAQDGDVDGYGESDLLSDTSSVTGSSLSSKGSSSLSSGSNRSSKNRRKHERKILSLKKGNPHEELALLYALHQCISSSFSLREEVSSLSNTLVDFGDDSTAEDLQNSLSKTLKAMESSFNKIWLPSLSLGYNSQQAFGPNATSNMLASSISSNSTNQLDMTLLEPLYRFPPVVRPVKWEMDMLKKT</sequence>
<dbReference type="GO" id="GO:0033588">
    <property type="term" value="C:elongator holoenzyme complex"/>
    <property type="evidence" value="ECO:0007669"/>
    <property type="project" value="InterPro"/>
</dbReference>
<evidence type="ECO:0000256" key="3">
    <source>
        <dbReference type="ARBA" id="ARBA00022490"/>
    </source>
</evidence>
<comment type="similarity">
    <text evidence="2 5">Belongs to the ELP1/IKA1 family.</text>
</comment>
<dbReference type="InterPro" id="IPR006849">
    <property type="entry name" value="Elp1"/>
</dbReference>
<dbReference type="InParanoid" id="A0A6P9A3Y4"/>
<dbReference type="Pfam" id="PF04762">
    <property type="entry name" value="Beta-prop_ELP1_1st"/>
    <property type="match status" value="1"/>
</dbReference>
<dbReference type="PANTHER" id="PTHR12747">
    <property type="entry name" value="ELONGATOR COMPLEX PROTEIN 1"/>
    <property type="match status" value="1"/>
</dbReference>
<dbReference type="GO" id="GO:0005829">
    <property type="term" value="C:cytosol"/>
    <property type="evidence" value="ECO:0007669"/>
    <property type="project" value="TreeGrafter"/>
</dbReference>
<evidence type="ECO:0000313" key="13">
    <source>
        <dbReference type="RefSeq" id="XP_034251401.1"/>
    </source>
</evidence>
<dbReference type="InterPro" id="IPR056167">
    <property type="entry name" value="A-sol_ELP1"/>
</dbReference>
<dbReference type="Pfam" id="PF23878">
    <property type="entry name" value="TPR_ELP1"/>
    <property type="match status" value="1"/>
</dbReference>
<dbReference type="Pfam" id="PF23936">
    <property type="entry name" value="HB_ELP1"/>
    <property type="match status" value="1"/>
</dbReference>
<dbReference type="GO" id="GO:0002926">
    <property type="term" value="P:tRNA wobble base 5-methoxycarbonylmethyl-2-thiouridinylation"/>
    <property type="evidence" value="ECO:0007669"/>
    <property type="project" value="TreeGrafter"/>
</dbReference>
<dbReference type="PIRSF" id="PIRSF017233">
    <property type="entry name" value="IKAP"/>
    <property type="match status" value="1"/>
</dbReference>
<comment type="function">
    <text evidence="5">Component of the elongator complex which is required for multiple tRNA modifications, including mcm5U (5-methoxycarbonylmethyl uridine), mcm5s2U (5-methoxycarbonylmethyl-2-thiouridine), and ncm5U (5-carbamoylmethyl uridine). The elongator complex catalyzes formation of carboxymethyluridine in the wobble base at position 34 in tRNAs.</text>
</comment>
<comment type="pathway">
    <text evidence="1">tRNA modification; 5-methoxycarbonylmethyl-2-thiouridine-tRNA biosynthesis.</text>
</comment>
<name>A0A6P9A3Y4_THRPL</name>
<dbReference type="Proteomes" id="UP000515158">
    <property type="component" value="Unplaced"/>
</dbReference>
<feature type="compositionally biased region" description="Basic residues" evidence="6">
    <location>
        <begin position="1208"/>
        <end position="1220"/>
    </location>
</feature>
<evidence type="ECO:0000259" key="8">
    <source>
        <dbReference type="Pfam" id="PF23797"/>
    </source>
</evidence>
<dbReference type="GeneID" id="117651482"/>
<dbReference type="CTD" id="8518"/>